<dbReference type="RefSeq" id="WP_155343286.1">
    <property type="nucleotide sequence ID" value="NZ_BAAAHM010000017.1"/>
</dbReference>
<evidence type="ECO:0000256" key="1">
    <source>
        <dbReference type="SAM" id="MobiDB-lite"/>
    </source>
</evidence>
<organism evidence="2 3">
    <name type="scientific">Acrocarpospora pleiomorpha</name>
    <dbReference type="NCBI Taxonomy" id="90975"/>
    <lineage>
        <taxon>Bacteria</taxon>
        <taxon>Bacillati</taxon>
        <taxon>Actinomycetota</taxon>
        <taxon>Actinomycetes</taxon>
        <taxon>Streptosporangiales</taxon>
        <taxon>Streptosporangiaceae</taxon>
        <taxon>Acrocarpospora</taxon>
    </lineage>
</organism>
<accession>A0A5M3X8V3</accession>
<gene>
    <name evidence="2" type="ORF">Aple_010400</name>
</gene>
<dbReference type="Proteomes" id="UP000377595">
    <property type="component" value="Unassembled WGS sequence"/>
</dbReference>
<feature type="region of interest" description="Disordered" evidence="1">
    <location>
        <begin position="78"/>
        <end position="98"/>
    </location>
</feature>
<protein>
    <submittedName>
        <fullName evidence="2">Uncharacterized protein</fullName>
    </submittedName>
</protein>
<sequence>MPISMALITIRDPRAKELELFVDGEHGAIELRLFLSEDGGQGIYVALRGHRSDRAAEAAAMDRLAELATEAAVHLRGGATATAPTRPGPTHGPAAEGT</sequence>
<name>A0A5M3X8V3_9ACTN</name>
<dbReference type="EMBL" id="BLAF01000006">
    <property type="protein sequence ID" value="GES18145.1"/>
    <property type="molecule type" value="Genomic_DNA"/>
</dbReference>
<evidence type="ECO:0000313" key="3">
    <source>
        <dbReference type="Proteomes" id="UP000377595"/>
    </source>
</evidence>
<dbReference type="AlphaFoldDB" id="A0A5M3X8V3"/>
<comment type="caution">
    <text evidence="2">The sequence shown here is derived from an EMBL/GenBank/DDBJ whole genome shotgun (WGS) entry which is preliminary data.</text>
</comment>
<reference evidence="2 3" key="1">
    <citation type="submission" date="2019-10" db="EMBL/GenBank/DDBJ databases">
        <title>Whole genome shotgun sequence of Acrocarpospora pleiomorpha NBRC 16267.</title>
        <authorList>
            <person name="Ichikawa N."/>
            <person name="Kimura A."/>
            <person name="Kitahashi Y."/>
            <person name="Komaki H."/>
            <person name="Oguchi A."/>
        </authorList>
    </citation>
    <scope>NUCLEOTIDE SEQUENCE [LARGE SCALE GENOMIC DNA]</scope>
    <source>
        <strain evidence="2 3">NBRC 16267</strain>
    </source>
</reference>
<keyword evidence="3" id="KW-1185">Reference proteome</keyword>
<proteinExistence type="predicted"/>
<evidence type="ECO:0000313" key="2">
    <source>
        <dbReference type="EMBL" id="GES18145.1"/>
    </source>
</evidence>